<dbReference type="Proteomes" id="UP000247233">
    <property type="component" value="Unassembled WGS sequence"/>
</dbReference>
<keyword evidence="3" id="KW-1185">Reference proteome</keyword>
<gene>
    <name evidence="2" type="ORF">BO70DRAFT_45444</name>
</gene>
<proteinExistence type="predicted"/>
<dbReference type="VEuPathDB" id="FungiDB:BO70DRAFT_45444"/>
<dbReference type="EMBL" id="MSFL01000014">
    <property type="protein sequence ID" value="PWY80544.1"/>
    <property type="molecule type" value="Genomic_DNA"/>
</dbReference>
<feature type="compositionally biased region" description="Basic residues" evidence="1">
    <location>
        <begin position="128"/>
        <end position="137"/>
    </location>
</feature>
<feature type="region of interest" description="Disordered" evidence="1">
    <location>
        <begin position="67"/>
        <end position="176"/>
    </location>
</feature>
<organism evidence="2 3">
    <name type="scientific">Aspergillus heteromorphus CBS 117.55</name>
    <dbReference type="NCBI Taxonomy" id="1448321"/>
    <lineage>
        <taxon>Eukaryota</taxon>
        <taxon>Fungi</taxon>
        <taxon>Dikarya</taxon>
        <taxon>Ascomycota</taxon>
        <taxon>Pezizomycotina</taxon>
        <taxon>Eurotiomycetes</taxon>
        <taxon>Eurotiomycetidae</taxon>
        <taxon>Eurotiales</taxon>
        <taxon>Aspergillaceae</taxon>
        <taxon>Aspergillus</taxon>
        <taxon>Aspergillus subgen. Circumdati</taxon>
    </lineage>
</organism>
<accession>A0A317W1U1</accession>
<evidence type="ECO:0000313" key="2">
    <source>
        <dbReference type="EMBL" id="PWY80544.1"/>
    </source>
</evidence>
<dbReference type="RefSeq" id="XP_025398847.1">
    <property type="nucleotide sequence ID" value="XM_025548461.1"/>
</dbReference>
<comment type="caution">
    <text evidence="2">The sequence shown here is derived from an EMBL/GenBank/DDBJ whole genome shotgun (WGS) entry which is preliminary data.</text>
</comment>
<evidence type="ECO:0000313" key="3">
    <source>
        <dbReference type="Proteomes" id="UP000247233"/>
    </source>
</evidence>
<feature type="compositionally biased region" description="Polar residues" evidence="1">
    <location>
        <begin position="86"/>
        <end position="127"/>
    </location>
</feature>
<protein>
    <submittedName>
        <fullName evidence="2">Uncharacterized protein</fullName>
    </submittedName>
</protein>
<sequence length="176" mass="19439">MRDLLLCTSSSAVRSTRPSRGNPRITATIYTPLLRNNLSTERLGTECFVQHPPYSVASLHKLKNRLPSKQMDPPVAAGKTRKVNRSFLSIPSQNTSYKNPSPISHTPSPGASFHTTRTTWSPHSYTRTWHHPQPSRHRLPEGRPAGGYVVGTQPDPTRRRSSGVKLGTSASLTHPS</sequence>
<reference evidence="2 3" key="1">
    <citation type="submission" date="2016-12" db="EMBL/GenBank/DDBJ databases">
        <title>The genomes of Aspergillus section Nigri reveals drivers in fungal speciation.</title>
        <authorList>
            <consortium name="DOE Joint Genome Institute"/>
            <person name="Vesth T.C."/>
            <person name="Nybo J."/>
            <person name="Theobald S."/>
            <person name="Brandl J."/>
            <person name="Frisvad J.C."/>
            <person name="Nielsen K.F."/>
            <person name="Lyhne E.K."/>
            <person name="Kogle M.E."/>
            <person name="Kuo A."/>
            <person name="Riley R."/>
            <person name="Clum A."/>
            <person name="Nolan M."/>
            <person name="Lipzen A."/>
            <person name="Salamov A."/>
            <person name="Henrissat B."/>
            <person name="Wiebenga A."/>
            <person name="De Vries R.P."/>
            <person name="Grigoriev I.V."/>
            <person name="Mortensen U.H."/>
            <person name="Andersen M.R."/>
            <person name="Baker S.E."/>
        </authorList>
    </citation>
    <scope>NUCLEOTIDE SEQUENCE [LARGE SCALE GENOMIC DNA]</scope>
    <source>
        <strain evidence="2 3">CBS 117.55</strain>
    </source>
</reference>
<dbReference type="AlphaFoldDB" id="A0A317W1U1"/>
<dbReference type="GeneID" id="37070698"/>
<name>A0A317W1U1_9EURO</name>
<evidence type="ECO:0000256" key="1">
    <source>
        <dbReference type="SAM" id="MobiDB-lite"/>
    </source>
</evidence>